<dbReference type="GO" id="GO:0004519">
    <property type="term" value="F:endonuclease activity"/>
    <property type="evidence" value="ECO:0007669"/>
    <property type="project" value="UniProtKB-KW"/>
</dbReference>
<dbReference type="REBASE" id="137632">
    <property type="entry name" value="S.TpaRLORF1805P"/>
</dbReference>
<evidence type="ECO:0000313" key="2">
    <source>
        <dbReference type="EMBL" id="EIA38283.1"/>
    </source>
</evidence>
<dbReference type="Proteomes" id="UP000061630">
    <property type="component" value="Chromosome"/>
</dbReference>
<name>H7GIC8_9DEIN</name>
<protein>
    <submittedName>
        <fullName evidence="1">Restriction endonuclease subunit S</fullName>
    </submittedName>
    <submittedName>
        <fullName evidence="2">Restriction modification system DNA specificity subunit</fullName>
    </submittedName>
</protein>
<keyword evidence="1" id="KW-0540">Nuclease</keyword>
<dbReference type="EMBL" id="CP014141">
    <property type="protein sequence ID" value="AMA75069.1"/>
    <property type="molecule type" value="Genomic_DNA"/>
</dbReference>
<dbReference type="Proteomes" id="UP000053186">
    <property type="component" value="Unassembled WGS sequence"/>
</dbReference>
<keyword evidence="1" id="KW-0378">Hydrolase</keyword>
<dbReference type="EMBL" id="AIJQ01000017">
    <property type="protein sequence ID" value="EIA38283.1"/>
    <property type="molecule type" value="Genomic_DNA"/>
</dbReference>
<proteinExistence type="predicted"/>
<keyword evidence="1" id="KW-0255">Endonuclease</keyword>
<sequence>MLREVDRKIEAEEARLQALDTLYKTLLHLLMTGKMRVKDLPMPETKGVT</sequence>
<evidence type="ECO:0000313" key="1">
    <source>
        <dbReference type="EMBL" id="AMA75069.1"/>
    </source>
</evidence>
<evidence type="ECO:0000313" key="3">
    <source>
        <dbReference type="Proteomes" id="UP000053186"/>
    </source>
</evidence>
<reference evidence="1 4" key="2">
    <citation type="submission" date="2016-01" db="EMBL/GenBank/DDBJ databases">
        <title>Genome sequence of Thermus parvatiensis, a thermophile isolated from a hot water spring.</title>
        <authorList>
            <person name="Tripathi C."/>
            <person name="Lal R."/>
        </authorList>
    </citation>
    <scope>NUCLEOTIDE SEQUENCE [LARGE SCALE GENOMIC DNA]</scope>
    <source>
        <strain evidence="1 4">RL</strain>
    </source>
</reference>
<dbReference type="KEGG" id="tpar:AV541_01795"/>
<evidence type="ECO:0000313" key="4">
    <source>
        <dbReference type="Proteomes" id="UP000061630"/>
    </source>
</evidence>
<reference evidence="2 3" key="1">
    <citation type="journal article" date="2012" name="J. Bacteriol.">
        <title>Draft genome sequence of Thermus sp. strain RL, isolated from a hot water spring located atop the Himalayan ranges at Manikaran, India.</title>
        <authorList>
            <person name="Dwivedi V."/>
            <person name="Sangwan N."/>
            <person name="Nigam A."/>
            <person name="Garg N."/>
            <person name="Niharika N."/>
            <person name="Khurana P."/>
            <person name="Khurana J.P."/>
            <person name="Lal R."/>
        </authorList>
    </citation>
    <scope>NUCLEOTIDE SEQUENCE [LARGE SCALE GENOMIC DNA]</scope>
    <source>
        <strain evidence="2 3">RL</strain>
    </source>
</reference>
<dbReference type="AlphaFoldDB" id="H7GIC8"/>
<dbReference type="SUPFAM" id="SSF116734">
    <property type="entry name" value="DNA methylase specificity domain"/>
    <property type="match status" value="1"/>
</dbReference>
<keyword evidence="3" id="KW-1185">Reference proteome</keyword>
<organism evidence="2 3">
    <name type="scientific">Thermus parvatiensis</name>
    <dbReference type="NCBI Taxonomy" id="456163"/>
    <lineage>
        <taxon>Bacteria</taxon>
        <taxon>Thermotogati</taxon>
        <taxon>Deinococcota</taxon>
        <taxon>Deinococci</taxon>
        <taxon>Thermales</taxon>
        <taxon>Thermaceae</taxon>
        <taxon>Thermus</taxon>
    </lineage>
</organism>
<accession>H7GIC8</accession>
<gene>
    <name evidence="1" type="ORF">AV541_01795</name>
    <name evidence="2" type="ORF">RLTM_10343</name>
</gene>